<dbReference type="InterPro" id="IPR013106">
    <property type="entry name" value="Ig_V-set"/>
</dbReference>
<dbReference type="InterPro" id="IPR007110">
    <property type="entry name" value="Ig-like_dom"/>
</dbReference>
<dbReference type="SUPFAM" id="SSF48726">
    <property type="entry name" value="Immunoglobulin"/>
    <property type="match status" value="1"/>
</dbReference>
<dbReference type="InterPro" id="IPR036179">
    <property type="entry name" value="Ig-like_dom_sf"/>
</dbReference>
<dbReference type="SMART" id="SM00406">
    <property type="entry name" value="IGv"/>
    <property type="match status" value="1"/>
</dbReference>
<reference evidence="7" key="2">
    <citation type="submission" date="2025-08" db="UniProtKB">
        <authorList>
            <consortium name="Ensembl"/>
        </authorList>
    </citation>
    <scope>IDENTIFICATION</scope>
</reference>
<dbReference type="InterPro" id="IPR003599">
    <property type="entry name" value="Ig_sub"/>
</dbReference>
<dbReference type="PANTHER" id="PTHR19367">
    <property type="entry name" value="T-CELL RECEPTOR ALPHA CHAIN V REGION"/>
    <property type="match status" value="1"/>
</dbReference>
<evidence type="ECO:0000313" key="8">
    <source>
        <dbReference type="Proteomes" id="UP000694548"/>
    </source>
</evidence>
<organism evidence="7 8">
    <name type="scientific">Nothobranchius furzeri</name>
    <name type="common">Turquoise killifish</name>
    <dbReference type="NCBI Taxonomy" id="105023"/>
    <lineage>
        <taxon>Eukaryota</taxon>
        <taxon>Metazoa</taxon>
        <taxon>Chordata</taxon>
        <taxon>Craniata</taxon>
        <taxon>Vertebrata</taxon>
        <taxon>Euteleostomi</taxon>
        <taxon>Actinopterygii</taxon>
        <taxon>Neopterygii</taxon>
        <taxon>Teleostei</taxon>
        <taxon>Neoteleostei</taxon>
        <taxon>Acanthomorphata</taxon>
        <taxon>Ovalentaria</taxon>
        <taxon>Atherinomorphae</taxon>
        <taxon>Cyprinodontiformes</taxon>
        <taxon>Nothobranchiidae</taxon>
        <taxon>Nothobranchius</taxon>
    </lineage>
</organism>
<dbReference type="PROSITE" id="PS50835">
    <property type="entry name" value="IG_LIKE"/>
    <property type="match status" value="1"/>
</dbReference>
<feature type="domain" description="Ig-like" evidence="6">
    <location>
        <begin position="29"/>
        <end position="125"/>
    </location>
</feature>
<accession>A0A8C6LRF8</accession>
<evidence type="ECO:0000256" key="2">
    <source>
        <dbReference type="ARBA" id="ARBA00023130"/>
    </source>
</evidence>
<dbReference type="InterPro" id="IPR013783">
    <property type="entry name" value="Ig-like_fold"/>
</dbReference>
<keyword evidence="5" id="KW-0391">Immunity</keyword>
<dbReference type="GeneTree" id="ENSGT01120000277252"/>
<dbReference type="InterPro" id="IPR051287">
    <property type="entry name" value="TCR_variable_region"/>
</dbReference>
<dbReference type="GO" id="GO:0042101">
    <property type="term" value="C:T cell receptor complex"/>
    <property type="evidence" value="ECO:0007669"/>
    <property type="project" value="UniProtKB-KW"/>
</dbReference>
<keyword evidence="4" id="KW-0393">Immunoglobulin domain</keyword>
<dbReference type="Proteomes" id="UP000694548">
    <property type="component" value="Chromosome sgr09"/>
</dbReference>
<keyword evidence="3" id="KW-0675">Receptor</keyword>
<reference evidence="7" key="3">
    <citation type="submission" date="2025-09" db="UniProtKB">
        <authorList>
            <consortium name="Ensembl"/>
        </authorList>
    </citation>
    <scope>IDENTIFICATION</scope>
</reference>
<evidence type="ECO:0000256" key="3">
    <source>
        <dbReference type="ARBA" id="ARBA00023170"/>
    </source>
</evidence>
<dbReference type="Pfam" id="PF07686">
    <property type="entry name" value="V-set"/>
    <property type="match status" value="1"/>
</dbReference>
<reference evidence="7" key="1">
    <citation type="submission" date="2014-08" db="EMBL/GenBank/DDBJ databases">
        <authorList>
            <person name="Senf B."/>
            <person name="Petzold A."/>
            <person name="Downie B.R."/>
            <person name="Koch P."/>
            <person name="Platzer M."/>
        </authorList>
    </citation>
    <scope>NUCLEOTIDE SEQUENCE [LARGE SCALE GENOMIC DNA]</scope>
    <source>
        <strain evidence="7">GRZ</strain>
    </source>
</reference>
<evidence type="ECO:0000313" key="7">
    <source>
        <dbReference type="Ensembl" id="ENSNFUP00015022477.1"/>
    </source>
</evidence>
<dbReference type="Gene3D" id="2.60.40.10">
    <property type="entry name" value="Immunoglobulins"/>
    <property type="match status" value="1"/>
</dbReference>
<dbReference type="AlphaFoldDB" id="A0A8C6LRF8"/>
<dbReference type="GO" id="GO:0002250">
    <property type="term" value="P:adaptive immune response"/>
    <property type="evidence" value="ECO:0007669"/>
    <property type="project" value="UniProtKB-KW"/>
</dbReference>
<protein>
    <recommendedName>
        <fullName evidence="6">Ig-like domain-containing protein</fullName>
    </recommendedName>
</protein>
<evidence type="ECO:0000256" key="1">
    <source>
        <dbReference type="ARBA" id="ARBA00022729"/>
    </source>
</evidence>
<evidence type="ECO:0000256" key="5">
    <source>
        <dbReference type="ARBA" id="ARBA00043266"/>
    </source>
</evidence>
<dbReference type="PANTHER" id="PTHR19367:SF18">
    <property type="entry name" value="T CELL RECEPTOR ALPHA VARIABLE 16"/>
    <property type="match status" value="1"/>
</dbReference>
<proteinExistence type="predicted"/>
<keyword evidence="8" id="KW-1185">Reference proteome</keyword>
<evidence type="ECO:0000259" key="6">
    <source>
        <dbReference type="PROSITE" id="PS50835"/>
    </source>
</evidence>
<name>A0A8C6LRF8_NOTFU</name>
<keyword evidence="2" id="KW-1064">Adaptive immunity</keyword>
<keyword evidence="5" id="KW-1279">T cell receptor</keyword>
<dbReference type="SMART" id="SM00409">
    <property type="entry name" value="IG"/>
    <property type="match status" value="1"/>
</dbReference>
<keyword evidence="1" id="KW-0732">Signal</keyword>
<sequence>MLTETLLYRWNIECKGDKVVQDEGGVAAEGTSTTLPCTFDKSDYFNVHLFWYKQEENQIPKYALYRDTIGTSNNAPEFSKGRFEAAITGNSVPLKIQRLHVTDSAVYYCAVSEMMLRYVLLTLSA</sequence>
<dbReference type="Ensembl" id="ENSNFUT00015023511.1">
    <property type="protein sequence ID" value="ENSNFUP00015022477.1"/>
    <property type="gene ID" value="ENSNFUG00015010877.1"/>
</dbReference>
<evidence type="ECO:0000256" key="4">
    <source>
        <dbReference type="ARBA" id="ARBA00023319"/>
    </source>
</evidence>